<feature type="compositionally biased region" description="Low complexity" evidence="1">
    <location>
        <begin position="34"/>
        <end position="52"/>
    </location>
</feature>
<dbReference type="RefSeq" id="WP_140620876.1">
    <property type="nucleotide sequence ID" value="NZ_VFRQ01000003.1"/>
</dbReference>
<dbReference type="AlphaFoldDB" id="A0A501W803"/>
<sequence length="89" mass="9709">MKDQKNRSWEFHGFASNPAKSFEAGKKGNRLAIENSLRNSNNNANNPTAENRTASKTSNQNKPTQGKGWQSVKAGTNEAGKKDQGSSEE</sequence>
<dbReference type="EMBL" id="VFRQ01000003">
    <property type="protein sequence ID" value="TPE44852.1"/>
    <property type="molecule type" value="Genomic_DNA"/>
</dbReference>
<feature type="compositionally biased region" description="Polar residues" evidence="1">
    <location>
        <begin position="54"/>
        <end position="68"/>
    </location>
</feature>
<keyword evidence="3" id="KW-1185">Reference proteome</keyword>
<dbReference type="OrthoDB" id="853752at2"/>
<evidence type="ECO:0000256" key="1">
    <source>
        <dbReference type="SAM" id="MobiDB-lite"/>
    </source>
</evidence>
<evidence type="ECO:0000313" key="3">
    <source>
        <dbReference type="Proteomes" id="UP000316727"/>
    </source>
</evidence>
<proteinExistence type="predicted"/>
<protein>
    <submittedName>
        <fullName evidence="2">Uncharacterized protein</fullName>
    </submittedName>
</protein>
<dbReference type="Proteomes" id="UP000316727">
    <property type="component" value="Unassembled WGS sequence"/>
</dbReference>
<feature type="compositionally biased region" description="Basic and acidic residues" evidence="1">
    <location>
        <begin position="1"/>
        <end position="10"/>
    </location>
</feature>
<evidence type="ECO:0000313" key="2">
    <source>
        <dbReference type="EMBL" id="TPE44852.1"/>
    </source>
</evidence>
<reference evidence="2 3" key="1">
    <citation type="submission" date="2019-06" db="EMBL/GenBank/DDBJ databases">
        <title>A novel bacterium of genus Pontibacter, isolated from marine sediment.</title>
        <authorList>
            <person name="Huang H."/>
            <person name="Mo K."/>
            <person name="Hu Y."/>
        </authorList>
    </citation>
    <scope>NUCLEOTIDE SEQUENCE [LARGE SCALE GENOMIC DNA]</scope>
    <source>
        <strain evidence="2 3">HB172049</strain>
    </source>
</reference>
<accession>A0A501W803</accession>
<organism evidence="2 3">
    <name type="scientific">Pontibacter mangrovi</name>
    <dbReference type="NCBI Taxonomy" id="2589816"/>
    <lineage>
        <taxon>Bacteria</taxon>
        <taxon>Pseudomonadati</taxon>
        <taxon>Bacteroidota</taxon>
        <taxon>Cytophagia</taxon>
        <taxon>Cytophagales</taxon>
        <taxon>Hymenobacteraceae</taxon>
        <taxon>Pontibacter</taxon>
    </lineage>
</organism>
<name>A0A501W803_9BACT</name>
<feature type="region of interest" description="Disordered" evidence="1">
    <location>
        <begin position="1"/>
        <end position="89"/>
    </location>
</feature>
<feature type="compositionally biased region" description="Basic and acidic residues" evidence="1">
    <location>
        <begin position="79"/>
        <end position="89"/>
    </location>
</feature>
<gene>
    <name evidence="2" type="ORF">FJM65_07475</name>
</gene>
<comment type="caution">
    <text evidence="2">The sequence shown here is derived from an EMBL/GenBank/DDBJ whole genome shotgun (WGS) entry which is preliminary data.</text>
</comment>